<protein>
    <submittedName>
        <fullName evidence="3">SYNTAXIN like protein</fullName>
    </submittedName>
</protein>
<dbReference type="InterPro" id="IPR000727">
    <property type="entry name" value="T_SNARE_dom"/>
</dbReference>
<gene>
    <name evidence="3" type="ORF">TUBRATIS_14600</name>
</gene>
<dbReference type="PROSITE" id="PS50192">
    <property type="entry name" value="T_SNARE"/>
    <property type="match status" value="1"/>
</dbReference>
<organism evidence="3 4">
    <name type="scientific">Tubulinosema ratisbonensis</name>
    <dbReference type="NCBI Taxonomy" id="291195"/>
    <lineage>
        <taxon>Eukaryota</taxon>
        <taxon>Fungi</taxon>
        <taxon>Fungi incertae sedis</taxon>
        <taxon>Microsporidia</taxon>
        <taxon>Tubulinosematoidea</taxon>
        <taxon>Tubulinosematidae</taxon>
        <taxon>Tubulinosema</taxon>
    </lineage>
</organism>
<keyword evidence="4" id="KW-1185">Reference proteome</keyword>
<reference evidence="3 4" key="1">
    <citation type="submission" date="2018-10" db="EMBL/GenBank/DDBJ databases">
        <title>Draft genome sequence of the microsporidian Tubulinosema ratisbonensis.</title>
        <authorList>
            <person name="Polonais V."/>
            <person name="Peyretaillade E."/>
            <person name="Niehus S."/>
            <person name="Wawrzyniak I."/>
            <person name="Franchet A."/>
            <person name="Gaspin C."/>
            <person name="Reichstadt M."/>
            <person name="Belser C."/>
            <person name="Labadie K."/>
            <person name="Delbac F."/>
            <person name="Ferrandon D."/>
        </authorList>
    </citation>
    <scope>NUCLEOTIDE SEQUENCE [LARGE SCALE GENOMIC DNA]</scope>
    <source>
        <strain evidence="3 4">Franzen</strain>
    </source>
</reference>
<dbReference type="VEuPathDB" id="MicrosporidiaDB:TUBRATIS_14600"/>
<keyword evidence="1" id="KW-0812">Transmembrane</keyword>
<evidence type="ECO:0000259" key="2">
    <source>
        <dbReference type="PROSITE" id="PS50192"/>
    </source>
</evidence>
<evidence type="ECO:0000256" key="1">
    <source>
        <dbReference type="SAM" id="Phobius"/>
    </source>
</evidence>
<accession>A0A437ALR2</accession>
<comment type="caution">
    <text evidence="3">The sequence shown here is derived from an EMBL/GenBank/DDBJ whole genome shotgun (WGS) entry which is preliminary data.</text>
</comment>
<dbReference type="OrthoDB" id="421009at2759"/>
<dbReference type="Proteomes" id="UP000282876">
    <property type="component" value="Unassembled WGS sequence"/>
</dbReference>
<keyword evidence="1" id="KW-1133">Transmembrane helix</keyword>
<evidence type="ECO:0000313" key="3">
    <source>
        <dbReference type="EMBL" id="RVD92054.1"/>
    </source>
</evidence>
<dbReference type="Gene3D" id="1.20.5.110">
    <property type="match status" value="1"/>
</dbReference>
<sequence>MDRTNEYSKLIEYSLLTQKKPIYQPNKNIFLEIESIISFLDKQTNLDKFVIEQKIKKIKNLISLLNHQSQPQNENEKLHFKNLKEITDTKIKKYFIVLNKLSKKSNQALIEEKKRRENFVVNLEQEQVLENKSVQEDDVLKKRMISQLNELGQIVSDISLHVSLQGEEIRRIDEVVDESGNFIKEAHYEISRTWDRISDQRKRIIKFFSFWFLLAFIFWLWRKK</sequence>
<keyword evidence="1" id="KW-0472">Membrane</keyword>
<dbReference type="AlphaFoldDB" id="A0A437ALR2"/>
<feature type="domain" description="T-SNARE coiled-coil homology" evidence="2">
    <location>
        <begin position="131"/>
        <end position="193"/>
    </location>
</feature>
<dbReference type="STRING" id="291195.A0A437ALR2"/>
<dbReference type="SUPFAM" id="SSF58038">
    <property type="entry name" value="SNARE fusion complex"/>
    <property type="match status" value="1"/>
</dbReference>
<dbReference type="EMBL" id="RCSS01000327">
    <property type="protein sequence ID" value="RVD92054.1"/>
    <property type="molecule type" value="Genomic_DNA"/>
</dbReference>
<evidence type="ECO:0000313" key="4">
    <source>
        <dbReference type="Proteomes" id="UP000282876"/>
    </source>
</evidence>
<name>A0A437ALR2_9MICR</name>
<feature type="transmembrane region" description="Helical" evidence="1">
    <location>
        <begin position="204"/>
        <end position="221"/>
    </location>
</feature>
<proteinExistence type="predicted"/>